<proteinExistence type="predicted"/>
<reference evidence="2 3" key="1">
    <citation type="submission" date="2020-08" db="EMBL/GenBank/DDBJ databases">
        <title>A Genomic Blueprint of the Chicken Gut Microbiome.</title>
        <authorList>
            <person name="Gilroy R."/>
            <person name="Ravi A."/>
            <person name="Getino M."/>
            <person name="Pursley I."/>
            <person name="Horton D.L."/>
            <person name="Alikhan N.-F."/>
            <person name="Baker D."/>
            <person name="Gharbi K."/>
            <person name="Hall N."/>
            <person name="Watson M."/>
            <person name="Adriaenssens E.M."/>
            <person name="Foster-Nyarko E."/>
            <person name="Jarju S."/>
            <person name="Secka A."/>
            <person name="Antonio M."/>
            <person name="Oren A."/>
            <person name="Chaudhuri R."/>
            <person name="La Ragione R.M."/>
            <person name="Hildebrand F."/>
            <person name="Pallen M.J."/>
        </authorList>
    </citation>
    <scope>NUCLEOTIDE SEQUENCE [LARGE SCALE GENOMIC DNA]</scope>
    <source>
        <strain evidence="2 3">Sa2CUA1</strain>
    </source>
</reference>
<feature type="transmembrane region" description="Helical" evidence="1">
    <location>
        <begin position="46"/>
        <end position="70"/>
    </location>
</feature>
<sequence>MKAAGQAGHLGVVAAGVHLLSWCGVGVLAGAAPGHADGLQAGWTDAAWLTALVFLLASAVLFLGVVLGVIRPRSSRSAGHTAGRVAGP</sequence>
<keyword evidence="1" id="KW-0472">Membrane</keyword>
<dbReference type="RefSeq" id="WP_191807960.1">
    <property type="nucleotide sequence ID" value="NZ_JACSQD010000004.1"/>
</dbReference>
<organism evidence="2 3">
    <name type="scientific">Arthrobacter gallicola</name>
    <dbReference type="NCBI Taxonomy" id="2762225"/>
    <lineage>
        <taxon>Bacteria</taxon>
        <taxon>Bacillati</taxon>
        <taxon>Actinomycetota</taxon>
        <taxon>Actinomycetes</taxon>
        <taxon>Micrococcales</taxon>
        <taxon>Micrococcaceae</taxon>
        <taxon>Arthrobacter</taxon>
    </lineage>
</organism>
<accession>A0ABR8UT09</accession>
<keyword evidence="1" id="KW-0812">Transmembrane</keyword>
<name>A0ABR8UT09_9MICC</name>
<protein>
    <submittedName>
        <fullName evidence="2">Uncharacterized protein</fullName>
    </submittedName>
</protein>
<comment type="caution">
    <text evidence="2">The sequence shown here is derived from an EMBL/GenBank/DDBJ whole genome shotgun (WGS) entry which is preliminary data.</text>
</comment>
<keyword evidence="1" id="KW-1133">Transmembrane helix</keyword>
<dbReference type="Proteomes" id="UP000609874">
    <property type="component" value="Unassembled WGS sequence"/>
</dbReference>
<gene>
    <name evidence="2" type="ORF">H9639_10075</name>
</gene>
<dbReference type="EMBL" id="JACSQD010000004">
    <property type="protein sequence ID" value="MBD7995643.1"/>
    <property type="molecule type" value="Genomic_DNA"/>
</dbReference>
<evidence type="ECO:0000313" key="3">
    <source>
        <dbReference type="Proteomes" id="UP000609874"/>
    </source>
</evidence>
<evidence type="ECO:0000313" key="2">
    <source>
        <dbReference type="EMBL" id="MBD7995643.1"/>
    </source>
</evidence>
<evidence type="ECO:0000256" key="1">
    <source>
        <dbReference type="SAM" id="Phobius"/>
    </source>
</evidence>
<keyword evidence="3" id="KW-1185">Reference proteome</keyword>